<keyword evidence="1" id="KW-0812">Transmembrane</keyword>
<protein>
    <recommendedName>
        <fullName evidence="4">Thioester dehydrase family protein</fullName>
    </recommendedName>
</protein>
<evidence type="ECO:0000313" key="2">
    <source>
        <dbReference type="EMBL" id="ABS52110.1"/>
    </source>
</evidence>
<dbReference type="HOGENOM" id="CLU_147451_0_0_7"/>
<keyword evidence="3" id="KW-1185">Reference proteome</keyword>
<dbReference type="RefSeq" id="WP_012108703.1">
    <property type="nucleotide sequence ID" value="NC_009714.1"/>
</dbReference>
<reference evidence="3" key="1">
    <citation type="submission" date="2007-07" db="EMBL/GenBank/DDBJ databases">
        <title>Complete genome sequence of Campylobacter hominis ATCC BAA-381, a commensal isolated from the human gastrointestinal tract.</title>
        <authorList>
            <person name="Fouts D.E."/>
            <person name="Mongodin E.F."/>
            <person name="Puiu D."/>
            <person name="Sebastian Y."/>
            <person name="Miller W.G."/>
            <person name="Mandrell R.E."/>
            <person name="Nelson K.E."/>
        </authorList>
    </citation>
    <scope>NUCLEOTIDE SEQUENCE [LARGE SCALE GENOMIC DNA]</scope>
    <source>
        <strain evidence="3">ATCC BAA-381 / LMG 19568 / NCTC 13146 / CH001A</strain>
    </source>
</reference>
<dbReference type="eggNOG" id="ENOG503004N">
    <property type="taxonomic scope" value="Bacteria"/>
</dbReference>
<dbReference type="OrthoDB" id="5339506at2"/>
<dbReference type="EMBL" id="CP000776">
    <property type="protein sequence ID" value="ABS52110.1"/>
    <property type="molecule type" value="Genomic_DNA"/>
</dbReference>
<keyword evidence="1" id="KW-0472">Membrane</keyword>
<dbReference type="Proteomes" id="UP000002407">
    <property type="component" value="Chromosome"/>
</dbReference>
<accession>A7I1M3</accession>
<gene>
    <name evidence="2" type="ordered locus">CHAB381_0850</name>
</gene>
<dbReference type="STRING" id="360107.CHAB381_0850"/>
<name>A7I1M3_CAMHC</name>
<feature type="transmembrane region" description="Helical" evidence="1">
    <location>
        <begin position="6"/>
        <end position="22"/>
    </location>
</feature>
<organism evidence="2 3">
    <name type="scientific">Campylobacter hominis (strain ATCC BAA-381 / DSM 21671 / CCUG 45161 / LMG 19568 / NCTC 13146 / CH001A)</name>
    <dbReference type="NCBI Taxonomy" id="360107"/>
    <lineage>
        <taxon>Bacteria</taxon>
        <taxon>Pseudomonadati</taxon>
        <taxon>Campylobacterota</taxon>
        <taxon>Epsilonproteobacteria</taxon>
        <taxon>Campylobacterales</taxon>
        <taxon>Campylobacteraceae</taxon>
        <taxon>Campylobacter</taxon>
    </lineage>
</organism>
<sequence>MINYTLMFVVACIVGFILYRQIQKISDRADEEEIMRNDPARYVKFCDTIDRNLRNLSDSIKNEDVLEQNANEDEILNQIANFSREITFIQTSHSTNENPKIWENKLFEFLNKVDNFISQNFKNGDEVADKFRQNLMNEFQNL</sequence>
<evidence type="ECO:0000313" key="3">
    <source>
        <dbReference type="Proteomes" id="UP000002407"/>
    </source>
</evidence>
<evidence type="ECO:0008006" key="4">
    <source>
        <dbReference type="Google" id="ProtNLM"/>
    </source>
</evidence>
<keyword evidence="1" id="KW-1133">Transmembrane helix</keyword>
<proteinExistence type="predicted"/>
<dbReference type="AlphaFoldDB" id="A7I1M3"/>
<dbReference type="KEGG" id="cha:CHAB381_0850"/>
<evidence type="ECO:0000256" key="1">
    <source>
        <dbReference type="SAM" id="Phobius"/>
    </source>
</evidence>